<sequence>MKAKNKHNGFTMMELLIVIVILGLLASLVAPKFFNKLGSASRDIAAAQMNAFETALDTYRLDIGTYPQSLNELRESDNPRWDGPYLPKNIPLDPWGNSYNYSQPGNNGEPYSLFSFGADGKEGGEGDNRDIIHK</sequence>
<dbReference type="AlphaFoldDB" id="A0AAQ2EWF0"/>
<keyword evidence="4" id="KW-1003">Cell membrane</keyword>
<dbReference type="GO" id="GO:0015628">
    <property type="term" value="P:protein secretion by the type II secretion system"/>
    <property type="evidence" value="ECO:0007669"/>
    <property type="project" value="InterPro"/>
</dbReference>
<evidence type="ECO:0000256" key="10">
    <source>
        <dbReference type="SAM" id="MobiDB-lite"/>
    </source>
</evidence>
<protein>
    <recommendedName>
        <fullName evidence="3">Type II secretion system core protein G</fullName>
    </recommendedName>
</protein>
<dbReference type="GO" id="GO:0015627">
    <property type="term" value="C:type II protein secretion system complex"/>
    <property type="evidence" value="ECO:0007669"/>
    <property type="project" value="InterPro"/>
</dbReference>
<evidence type="ECO:0000313" key="13">
    <source>
        <dbReference type="Proteomes" id="UP000305423"/>
    </source>
</evidence>
<comment type="similarity">
    <text evidence="2">Belongs to the GSP G family.</text>
</comment>
<dbReference type="InterPro" id="IPR045584">
    <property type="entry name" value="Pilin-like"/>
</dbReference>
<keyword evidence="7" id="KW-0812">Transmembrane</keyword>
<feature type="compositionally biased region" description="Basic and acidic residues" evidence="10">
    <location>
        <begin position="119"/>
        <end position="134"/>
    </location>
</feature>
<comment type="caution">
    <text evidence="12">The sequence shown here is derived from an EMBL/GenBank/DDBJ whole genome shotgun (WGS) entry which is preliminary data.</text>
</comment>
<proteinExistence type="inferred from homology"/>
<keyword evidence="8" id="KW-1133">Transmembrane helix</keyword>
<dbReference type="PANTHER" id="PTHR30093:SF44">
    <property type="entry name" value="TYPE II SECRETION SYSTEM CORE PROTEIN G"/>
    <property type="match status" value="1"/>
</dbReference>
<evidence type="ECO:0000256" key="4">
    <source>
        <dbReference type="ARBA" id="ARBA00022475"/>
    </source>
</evidence>
<dbReference type="NCBIfam" id="TIGR01710">
    <property type="entry name" value="typeII_sec_gspG"/>
    <property type="match status" value="1"/>
</dbReference>
<organism evidence="12 13">
    <name type="scientific">Pseudoalteromonas piscicida</name>
    <dbReference type="NCBI Taxonomy" id="43662"/>
    <lineage>
        <taxon>Bacteria</taxon>
        <taxon>Pseudomonadati</taxon>
        <taxon>Pseudomonadota</taxon>
        <taxon>Gammaproteobacteria</taxon>
        <taxon>Alteromonadales</taxon>
        <taxon>Pseudoalteromonadaceae</taxon>
        <taxon>Pseudoalteromonas</taxon>
    </lineage>
</organism>
<dbReference type="Proteomes" id="UP000305423">
    <property type="component" value="Unassembled WGS sequence"/>
</dbReference>
<evidence type="ECO:0000256" key="8">
    <source>
        <dbReference type="ARBA" id="ARBA00022989"/>
    </source>
</evidence>
<gene>
    <name evidence="12" type="primary">gspG</name>
    <name evidence="12" type="ORF">CWB74_04115</name>
</gene>
<dbReference type="SUPFAM" id="SSF54523">
    <property type="entry name" value="Pili subunits"/>
    <property type="match status" value="1"/>
</dbReference>
<dbReference type="Gene3D" id="3.30.700.10">
    <property type="entry name" value="Glycoprotein, Type 4 Pilin"/>
    <property type="match status" value="1"/>
</dbReference>
<evidence type="ECO:0000313" key="12">
    <source>
        <dbReference type="EMBL" id="TMN80162.1"/>
    </source>
</evidence>
<feature type="region of interest" description="Disordered" evidence="10">
    <location>
        <begin position="110"/>
        <end position="134"/>
    </location>
</feature>
<evidence type="ECO:0000256" key="6">
    <source>
        <dbReference type="ARBA" id="ARBA00022519"/>
    </source>
</evidence>
<dbReference type="Pfam" id="PF08334">
    <property type="entry name" value="T2SSG"/>
    <property type="match status" value="1"/>
</dbReference>
<dbReference type="EMBL" id="PNEL01000012">
    <property type="protein sequence ID" value="TMN80162.1"/>
    <property type="molecule type" value="Genomic_DNA"/>
</dbReference>
<comment type="subcellular location">
    <subcellularLocation>
        <location evidence="1">Cell inner membrane</location>
        <topology evidence="1">Single-pass membrane protein</topology>
    </subcellularLocation>
</comment>
<evidence type="ECO:0000256" key="7">
    <source>
        <dbReference type="ARBA" id="ARBA00022692"/>
    </source>
</evidence>
<reference evidence="13" key="2">
    <citation type="submission" date="2019-06" db="EMBL/GenBank/DDBJ databases">
        <title>Co-occurence of chitin degradation, pigmentation and bioactivity in marine Pseudoalteromonas.</title>
        <authorList>
            <person name="Sonnenschein E.C."/>
            <person name="Bech P.K."/>
        </authorList>
    </citation>
    <scope>NUCLEOTIDE SEQUENCE [LARGE SCALE GENOMIC DNA]</scope>
    <source>
        <strain evidence="13">S1607</strain>
    </source>
</reference>
<dbReference type="GO" id="GO:0005886">
    <property type="term" value="C:plasma membrane"/>
    <property type="evidence" value="ECO:0007669"/>
    <property type="project" value="UniProtKB-SubCell"/>
</dbReference>
<dbReference type="PRINTS" id="PR00813">
    <property type="entry name" value="BCTERIALGSPG"/>
</dbReference>
<dbReference type="Pfam" id="PF07963">
    <property type="entry name" value="N_methyl"/>
    <property type="match status" value="1"/>
</dbReference>
<dbReference type="PANTHER" id="PTHR30093">
    <property type="entry name" value="GENERAL SECRETION PATHWAY PROTEIN G"/>
    <property type="match status" value="1"/>
</dbReference>
<evidence type="ECO:0000256" key="9">
    <source>
        <dbReference type="ARBA" id="ARBA00023136"/>
    </source>
</evidence>
<evidence type="ECO:0000256" key="3">
    <source>
        <dbReference type="ARBA" id="ARBA00020042"/>
    </source>
</evidence>
<name>A0AAQ2EWF0_PSEO7</name>
<keyword evidence="5" id="KW-0488">Methylation</keyword>
<accession>A0AAQ2EWF0</accession>
<dbReference type="InterPro" id="IPR013545">
    <property type="entry name" value="T2SS_protein-GspG_C"/>
</dbReference>
<evidence type="ECO:0000256" key="1">
    <source>
        <dbReference type="ARBA" id="ARBA00004377"/>
    </source>
</evidence>
<dbReference type="NCBIfam" id="TIGR02532">
    <property type="entry name" value="IV_pilin_GFxxxE"/>
    <property type="match status" value="1"/>
</dbReference>
<feature type="domain" description="Type II secretion system protein GspG C-terminal" evidence="11">
    <location>
        <begin position="33"/>
        <end position="132"/>
    </location>
</feature>
<evidence type="ECO:0000256" key="5">
    <source>
        <dbReference type="ARBA" id="ARBA00022481"/>
    </source>
</evidence>
<keyword evidence="6" id="KW-0997">Cell inner membrane</keyword>
<dbReference type="InterPro" id="IPR010054">
    <property type="entry name" value="Type2_sec_GspG"/>
</dbReference>
<dbReference type="InterPro" id="IPR000983">
    <property type="entry name" value="Bac_GSPG_pilin"/>
</dbReference>
<reference evidence="12 13" key="1">
    <citation type="submission" date="2017-12" db="EMBL/GenBank/DDBJ databases">
        <authorList>
            <person name="Paulsen S."/>
            <person name="Gram L.K."/>
        </authorList>
    </citation>
    <scope>NUCLEOTIDE SEQUENCE [LARGE SCALE GENOMIC DNA]</scope>
    <source>
        <strain evidence="12 13">S1607</strain>
    </source>
</reference>
<evidence type="ECO:0000259" key="11">
    <source>
        <dbReference type="Pfam" id="PF08334"/>
    </source>
</evidence>
<keyword evidence="9" id="KW-0472">Membrane</keyword>
<dbReference type="InterPro" id="IPR012902">
    <property type="entry name" value="N_methyl_site"/>
</dbReference>
<evidence type="ECO:0000256" key="2">
    <source>
        <dbReference type="ARBA" id="ARBA00009984"/>
    </source>
</evidence>